<feature type="domain" description="Glycogen debranching enzyme C-terminal" evidence="1">
    <location>
        <begin position="259"/>
        <end position="566"/>
    </location>
</feature>
<proteinExistence type="predicted"/>
<evidence type="ECO:0000313" key="2">
    <source>
        <dbReference type="EMBL" id="KKQ95420.1"/>
    </source>
</evidence>
<dbReference type="AlphaFoldDB" id="A0A0G0M546"/>
<dbReference type="SUPFAM" id="SSF48208">
    <property type="entry name" value="Six-hairpin glycosidases"/>
    <property type="match status" value="1"/>
</dbReference>
<evidence type="ECO:0000313" key="3">
    <source>
        <dbReference type="Proteomes" id="UP000034207"/>
    </source>
</evidence>
<dbReference type="InterPro" id="IPR032790">
    <property type="entry name" value="GDE_C"/>
</dbReference>
<dbReference type="Gene3D" id="1.50.10.10">
    <property type="match status" value="1"/>
</dbReference>
<name>A0A0G0M546_UNCC2</name>
<dbReference type="GO" id="GO:0005975">
    <property type="term" value="P:carbohydrate metabolic process"/>
    <property type="evidence" value="ECO:0007669"/>
    <property type="project" value="InterPro"/>
</dbReference>
<dbReference type="Proteomes" id="UP000034207">
    <property type="component" value="Unassembled WGS sequence"/>
</dbReference>
<protein>
    <recommendedName>
        <fullName evidence="1">Glycogen debranching enzyme C-terminal domain-containing protein</fullName>
    </recommendedName>
</protein>
<reference evidence="2 3" key="1">
    <citation type="journal article" date="2015" name="Nature">
        <title>rRNA introns, odd ribosomes, and small enigmatic genomes across a large radiation of phyla.</title>
        <authorList>
            <person name="Brown C.T."/>
            <person name="Hug L.A."/>
            <person name="Thomas B.C."/>
            <person name="Sharon I."/>
            <person name="Castelle C.J."/>
            <person name="Singh A."/>
            <person name="Wilkins M.J."/>
            <person name="Williams K.H."/>
            <person name="Banfield J.F."/>
        </authorList>
    </citation>
    <scope>NUCLEOTIDE SEQUENCE [LARGE SCALE GENOMIC DNA]</scope>
</reference>
<dbReference type="InterPro" id="IPR012341">
    <property type="entry name" value="6hp_glycosidase-like_sf"/>
</dbReference>
<sequence length="596" mass="67844">MKITHHYTKQPVSKMVNASQAFLMVNNKKDFISFYPETSSRYEGFFMRTAKGYIKILAGIEISGNLKPLEMSVNHLFSTVGRKYHNFSESFSLDKESSVVIWEATEKQKIKLFLDTRGIFDSPDFGRNFEITEKEGMTLVKYTDNTAEPIFVAIIAGNLKLLKEWSKKVYARDAQRNSAPYSLYEFLLGEAETEKVIISAALTESEAINKANEFLTVSKIGFVKKDKENKRQTKLTDKSALETARYCARRNLEDLLRPDGLMAGFPWFVNPWSRDELLSLPALEEAKAKKILKRYLRADWPGGKIPVIIGSAHCSSDALGTLCWAILHAEFKLSLDDKIHLAGKILKALEELEKQENSLGFIYSGYNESWMDTIGREGYPIEIQTLYSKILELAYFLTGDVKYDKKRSQLLKNIRLYFLNEKVGITDILSDDTARPNIFLAAFFAPEILTNKEWEKCFDKVLPKLWLSWGGLASVEKGSPFYKDISSGESNQSYHNGDSWFMVNNIAALVLWNVSHRKYGRFIGKILEASTEEILYHNLIGHAGEISSAKSLDSWGCGSQAFSASTYLYLVRNMDIRKKGFIRERVKNIAGKSYVF</sequence>
<dbReference type="STRING" id="1618345.UT18_C0001G0007"/>
<comment type="caution">
    <text evidence="2">The sequence shown here is derived from an EMBL/GenBank/DDBJ whole genome shotgun (WGS) entry which is preliminary data.</text>
</comment>
<accession>A0A0G0M546</accession>
<evidence type="ECO:0000259" key="1">
    <source>
        <dbReference type="Pfam" id="PF06202"/>
    </source>
</evidence>
<gene>
    <name evidence="2" type="ORF">UT18_C0001G0007</name>
</gene>
<organism evidence="2 3">
    <name type="scientific">candidate division CPR2 bacterium GW2011_GWC2_39_10</name>
    <dbReference type="NCBI Taxonomy" id="1618345"/>
    <lineage>
        <taxon>Bacteria</taxon>
        <taxon>Bacteria division CPR2</taxon>
    </lineage>
</organism>
<dbReference type="Pfam" id="PF06202">
    <property type="entry name" value="GDE_C"/>
    <property type="match status" value="1"/>
</dbReference>
<dbReference type="InterPro" id="IPR008928">
    <property type="entry name" value="6-hairpin_glycosidase_sf"/>
</dbReference>
<dbReference type="EMBL" id="LBVV01000001">
    <property type="protein sequence ID" value="KKQ95420.1"/>
    <property type="molecule type" value="Genomic_DNA"/>
</dbReference>